<dbReference type="InterPro" id="IPR013046">
    <property type="entry name" value="GpV/Gp45"/>
</dbReference>
<comment type="caution">
    <text evidence="2">The sequence shown here is derived from an EMBL/GenBank/DDBJ whole genome shotgun (WGS) entry which is preliminary data.</text>
</comment>
<organism evidence="2 3">
    <name type="scientific">Photorhabdus hindustanensis</name>
    <dbReference type="NCBI Taxonomy" id="2918802"/>
    <lineage>
        <taxon>Bacteria</taxon>
        <taxon>Pseudomonadati</taxon>
        <taxon>Pseudomonadota</taxon>
        <taxon>Gammaproteobacteria</taxon>
        <taxon>Enterobacterales</taxon>
        <taxon>Morganellaceae</taxon>
        <taxon>Photorhabdus</taxon>
    </lineage>
</organism>
<dbReference type="InterPro" id="IPR044033">
    <property type="entry name" value="GpV-like_apex"/>
</dbReference>
<keyword evidence="3" id="KW-1185">Reference proteome</keyword>
<name>A0A2S8PZQ0_9GAMM</name>
<reference evidence="2 3" key="1">
    <citation type="submission" date="2018-02" db="EMBL/GenBank/DDBJ databases">
        <title>Five New Genomes of Indian Photorhabdus Isolates TSA.</title>
        <authorList>
            <person name="Dubay B."/>
            <person name="Somvanshi V.S."/>
        </authorList>
    </citation>
    <scope>NUCLEOTIDE SEQUENCE [LARGE SCALE GENOMIC DNA]</scope>
    <source>
        <strain evidence="2 3">H1</strain>
    </source>
</reference>
<keyword evidence="2" id="KW-0396">Initiation factor</keyword>
<dbReference type="InterPro" id="IPR037026">
    <property type="entry name" value="Vgr_OB-fold_dom_sf"/>
</dbReference>
<keyword evidence="2" id="KW-0648">Protein biosynthesis</keyword>
<accession>A0A2S8PZQ0</accession>
<dbReference type="AlphaFoldDB" id="A0A2S8PZQ0"/>
<dbReference type="InterPro" id="IPR041599">
    <property type="entry name" value="Gp138_N"/>
</dbReference>
<dbReference type="GO" id="GO:0003743">
    <property type="term" value="F:translation initiation factor activity"/>
    <property type="evidence" value="ECO:0007669"/>
    <property type="project" value="UniProtKB-KW"/>
</dbReference>
<proteinExistence type="predicted"/>
<feature type="domain" description="Phage protein Gp138 N-terminal" evidence="1">
    <location>
        <begin position="31"/>
        <end position="132"/>
    </location>
</feature>
<dbReference type="Pfam" id="PF18352">
    <property type="entry name" value="Gp138_N"/>
    <property type="match status" value="1"/>
</dbReference>
<evidence type="ECO:0000313" key="2">
    <source>
        <dbReference type="EMBL" id="PQQ24777.1"/>
    </source>
</evidence>
<dbReference type="Pfam" id="PF18946">
    <property type="entry name" value="Apex"/>
    <property type="match status" value="1"/>
</dbReference>
<dbReference type="NCBIfam" id="TIGR01644">
    <property type="entry name" value="phage_P2_V"/>
    <property type="match status" value="1"/>
</dbReference>
<dbReference type="EMBL" id="PUWT01000038">
    <property type="protein sequence ID" value="PQQ24777.1"/>
    <property type="molecule type" value="Genomic_DNA"/>
</dbReference>
<dbReference type="Gene3D" id="2.40.50.230">
    <property type="entry name" value="Gp5 N-terminal domain"/>
    <property type="match status" value="1"/>
</dbReference>
<protein>
    <submittedName>
        <fullName evidence="2">Translation initiation factor IF-2</fullName>
    </submittedName>
</protein>
<sequence>MPVSTESRTGDLSETLKAINHSLSSQLRVAIPGIIQSFNAEAVTCVVQPAIKSGIADSKGETTSVSLPLLVDVPVIFPRGGGVTLTFPVRAGDECLVVFADRCIDFWWQSGGVQESADDRQHSLSDAFAIVGPQSQSKRISGISTHTAQLRSDDGAAYIELDPGSHNITVITPAKLIATAKGGTEITSPEIILNGNVTINGNLSQGMGAGGGTATMQGPVTVNNDVTAGGVSLKNHVHSGVQSGGSKTGGPQ</sequence>
<evidence type="ECO:0000313" key="3">
    <source>
        <dbReference type="Proteomes" id="UP000239550"/>
    </source>
</evidence>
<evidence type="ECO:0000259" key="1">
    <source>
        <dbReference type="Pfam" id="PF18352"/>
    </source>
</evidence>
<dbReference type="Proteomes" id="UP000239550">
    <property type="component" value="Unassembled WGS sequence"/>
</dbReference>
<gene>
    <name evidence="2" type="ORF">C6H66_14635</name>
</gene>
<dbReference type="RefSeq" id="WP_105395941.1">
    <property type="nucleotide sequence ID" value="NZ_CAWNTA010000094.1"/>
</dbReference>